<name>A0A261USN2_9BORD</name>
<evidence type="ECO:0000313" key="4">
    <source>
        <dbReference type="Proteomes" id="UP000216885"/>
    </source>
</evidence>
<comment type="caution">
    <text evidence="3">The sequence shown here is derived from an EMBL/GenBank/DDBJ whole genome shotgun (WGS) entry which is preliminary data.</text>
</comment>
<reference evidence="3 4" key="1">
    <citation type="submission" date="2017-05" db="EMBL/GenBank/DDBJ databases">
        <title>Complete and WGS of Bordetella genogroups.</title>
        <authorList>
            <person name="Spilker T."/>
            <person name="LiPuma J."/>
        </authorList>
    </citation>
    <scope>NUCLEOTIDE SEQUENCE [LARGE SCALE GENOMIC DNA]</scope>
    <source>
        <strain evidence="3 4">AU9919</strain>
    </source>
</reference>
<keyword evidence="2" id="KW-0732">Signal</keyword>
<gene>
    <name evidence="3" type="ORF">CAL20_03035</name>
</gene>
<sequence>MKKYLASLLLSLISAGASAQSSLPHGVSIQDLGATRQADGVWIITSTVSNHRDTAVTGLSVTYALYDAQGKEIGRVTGRRDTPLAPGESWHSQTPTTTNFTRFSAKDIQIQ</sequence>
<evidence type="ECO:0000256" key="1">
    <source>
        <dbReference type="SAM" id="MobiDB-lite"/>
    </source>
</evidence>
<evidence type="ECO:0000313" key="3">
    <source>
        <dbReference type="EMBL" id="OZI64641.1"/>
    </source>
</evidence>
<feature type="signal peptide" evidence="2">
    <location>
        <begin position="1"/>
        <end position="19"/>
    </location>
</feature>
<feature type="region of interest" description="Disordered" evidence="1">
    <location>
        <begin position="77"/>
        <end position="96"/>
    </location>
</feature>
<dbReference type="InterPro" id="IPR047676">
    <property type="entry name" value="FxLYD_dom"/>
</dbReference>
<dbReference type="Proteomes" id="UP000216885">
    <property type="component" value="Unassembled WGS sequence"/>
</dbReference>
<proteinExistence type="predicted"/>
<dbReference type="RefSeq" id="WP_094837167.1">
    <property type="nucleotide sequence ID" value="NZ_NEVQ01000003.1"/>
</dbReference>
<feature type="chain" id="PRO_5012740517" description="Lipocalin-like domain-containing protein" evidence="2">
    <location>
        <begin position="20"/>
        <end position="111"/>
    </location>
</feature>
<protein>
    <recommendedName>
        <fullName evidence="5">Lipocalin-like domain-containing protein</fullName>
    </recommendedName>
</protein>
<dbReference type="NCBIfam" id="NF038353">
    <property type="entry name" value="FxLYD_dom"/>
    <property type="match status" value="1"/>
</dbReference>
<evidence type="ECO:0008006" key="5">
    <source>
        <dbReference type="Google" id="ProtNLM"/>
    </source>
</evidence>
<evidence type="ECO:0000256" key="2">
    <source>
        <dbReference type="SAM" id="SignalP"/>
    </source>
</evidence>
<accession>A0A261USN2</accession>
<dbReference type="EMBL" id="NEVQ01000003">
    <property type="protein sequence ID" value="OZI64641.1"/>
    <property type="molecule type" value="Genomic_DNA"/>
</dbReference>
<keyword evidence="4" id="KW-1185">Reference proteome</keyword>
<organism evidence="3 4">
    <name type="scientific">Bordetella genomosp. 4</name>
    <dbReference type="NCBI Taxonomy" id="463044"/>
    <lineage>
        <taxon>Bacteria</taxon>
        <taxon>Pseudomonadati</taxon>
        <taxon>Pseudomonadota</taxon>
        <taxon>Betaproteobacteria</taxon>
        <taxon>Burkholderiales</taxon>
        <taxon>Alcaligenaceae</taxon>
        <taxon>Bordetella</taxon>
    </lineage>
</organism>
<dbReference type="AlphaFoldDB" id="A0A261USN2"/>